<evidence type="ECO:0000256" key="1">
    <source>
        <dbReference type="SAM" id="MobiDB-lite"/>
    </source>
</evidence>
<protein>
    <recommendedName>
        <fullName evidence="4">DUF3558 domain-containing protein</fullName>
    </recommendedName>
</protein>
<dbReference type="Pfam" id="PF12079">
    <property type="entry name" value="DUF3558"/>
    <property type="match status" value="1"/>
</dbReference>
<evidence type="ECO:0008006" key="4">
    <source>
        <dbReference type="Google" id="ProtNLM"/>
    </source>
</evidence>
<reference evidence="3" key="1">
    <citation type="submission" date="2016-10" db="EMBL/GenBank/DDBJ databases">
        <authorList>
            <person name="Varghese N."/>
            <person name="Submissions S."/>
        </authorList>
    </citation>
    <scope>NUCLEOTIDE SEQUENCE [LARGE SCALE GENOMIC DNA]</scope>
    <source>
        <strain evidence="3">DSM 46732</strain>
    </source>
</reference>
<dbReference type="EMBL" id="FNJR01000001">
    <property type="protein sequence ID" value="SDO91436.1"/>
    <property type="molecule type" value="Genomic_DNA"/>
</dbReference>
<keyword evidence="3" id="KW-1185">Reference proteome</keyword>
<evidence type="ECO:0000313" key="3">
    <source>
        <dbReference type="Proteomes" id="UP000199497"/>
    </source>
</evidence>
<gene>
    <name evidence="2" type="ORF">SAMN04487905_101113</name>
</gene>
<proteinExistence type="predicted"/>
<organism evidence="2 3">
    <name type="scientific">Actinopolyspora xinjiangensis</name>
    <dbReference type="NCBI Taxonomy" id="405564"/>
    <lineage>
        <taxon>Bacteria</taxon>
        <taxon>Bacillati</taxon>
        <taxon>Actinomycetota</taxon>
        <taxon>Actinomycetes</taxon>
        <taxon>Actinopolysporales</taxon>
        <taxon>Actinopolysporaceae</taxon>
        <taxon>Actinopolyspora</taxon>
    </lineage>
</organism>
<dbReference type="RefSeq" id="WP_244515123.1">
    <property type="nucleotide sequence ID" value="NZ_FNJR01000001.1"/>
</dbReference>
<evidence type="ECO:0000313" key="2">
    <source>
        <dbReference type="EMBL" id="SDO91436.1"/>
    </source>
</evidence>
<sequence>MSASRLSSVAAGLRMATMRGRMTARCLLAGLSGVLCLLGGCAVLPTREAADKGPIPPEPVPLPEREAGMLPPRPTELSLRGLRPCGLLTERQRAGLGFDRDPLPGVEEGFDNAVTCSYRNSRAKVGARLALVTTEGMSVWTSDTAQVRATPVELGGFPALVIRTPGLRLACNVAVDTAEGQHLDVLYRDDGADRPATLDQLCSGARRVAGAAVRTLRESGGIRSPDSGN</sequence>
<dbReference type="InterPro" id="IPR024520">
    <property type="entry name" value="DUF3558"/>
</dbReference>
<dbReference type="STRING" id="405564.SAMN04487905_101113"/>
<feature type="region of interest" description="Disordered" evidence="1">
    <location>
        <begin position="49"/>
        <end position="71"/>
    </location>
</feature>
<accession>A0A1H0NFS8</accession>
<dbReference type="AlphaFoldDB" id="A0A1H0NFS8"/>
<name>A0A1H0NFS8_9ACTN</name>
<dbReference type="Proteomes" id="UP000199497">
    <property type="component" value="Unassembled WGS sequence"/>
</dbReference>